<reference evidence="2" key="1">
    <citation type="submission" date="2024-03" db="EMBL/GenBank/DDBJ databases">
        <title>WGS assembly of Saponaria officinalis var. Norfolk2.</title>
        <authorList>
            <person name="Jenkins J."/>
            <person name="Shu S."/>
            <person name="Grimwood J."/>
            <person name="Barry K."/>
            <person name="Goodstein D."/>
            <person name="Schmutz J."/>
            <person name="Leebens-Mack J."/>
            <person name="Osbourn A."/>
        </authorList>
    </citation>
    <scope>NUCLEOTIDE SEQUENCE [LARGE SCALE GENOMIC DNA]</scope>
    <source>
        <strain evidence="2">JIC</strain>
    </source>
</reference>
<evidence type="ECO:0000313" key="3">
    <source>
        <dbReference type="Proteomes" id="UP001443914"/>
    </source>
</evidence>
<evidence type="ECO:0000259" key="1">
    <source>
        <dbReference type="Pfam" id="PF00646"/>
    </source>
</evidence>
<accession>A0AAW1I5W6</accession>
<proteinExistence type="predicted"/>
<keyword evidence="3" id="KW-1185">Reference proteome</keyword>
<dbReference type="InterPro" id="IPR036047">
    <property type="entry name" value="F-box-like_dom_sf"/>
</dbReference>
<name>A0AAW1I5W6_SAPOF</name>
<evidence type="ECO:0000313" key="2">
    <source>
        <dbReference type="EMBL" id="KAK9684900.1"/>
    </source>
</evidence>
<dbReference type="SUPFAM" id="SSF117281">
    <property type="entry name" value="Kelch motif"/>
    <property type="match status" value="1"/>
</dbReference>
<comment type="caution">
    <text evidence="2">The sequence shown here is derived from an EMBL/GenBank/DDBJ whole genome shotgun (WGS) entry which is preliminary data.</text>
</comment>
<protein>
    <recommendedName>
        <fullName evidence="1">F-box domain-containing protein</fullName>
    </recommendedName>
</protein>
<dbReference type="PANTHER" id="PTHR47850">
    <property type="entry name" value="F-BOX/KELCH-REPEAT PROTEIN OR23"/>
    <property type="match status" value="1"/>
</dbReference>
<sequence>MAKSTLIPQINQTLTLIPSLPNDISSIILSYIPFCFHTRAKLTSKSWYNFFTHSKTLIHNLRKNPQIQSTLLVIFPDDPSLSSPYLFDPTHLAWAPLPRTPVNPHAYSLSNFSAISLGPHLYVLGGSLFDTRSFPLDRPTASSAVFRLDFTVSGGGWTCVAPMITARGSFAAAAVGGGGGGIVVAGGGSRHPMFGAAGSRVGRTERYEVERDEWVAMEELPGYRAGCVGFTVRRGAGTEDEEEEEFWVMGGYGGTTTIAGVLPVDEQCRDVVVMGLEEGKWREVGEMWGDGQRGRLGKVAVVDHQLVNGLPQVFMVDENHDICRFNMALNSWSKETTIPQKNQDGSSYGFVAIQGELHVISLLLSVDLSEIRRSRRRKRGTFLSMQIYNPKTKSWRSLVTRSPFQCQLDFRTVVMCTICL</sequence>
<organism evidence="2 3">
    <name type="scientific">Saponaria officinalis</name>
    <name type="common">Common soapwort</name>
    <name type="synonym">Lychnis saponaria</name>
    <dbReference type="NCBI Taxonomy" id="3572"/>
    <lineage>
        <taxon>Eukaryota</taxon>
        <taxon>Viridiplantae</taxon>
        <taxon>Streptophyta</taxon>
        <taxon>Embryophyta</taxon>
        <taxon>Tracheophyta</taxon>
        <taxon>Spermatophyta</taxon>
        <taxon>Magnoliopsida</taxon>
        <taxon>eudicotyledons</taxon>
        <taxon>Gunneridae</taxon>
        <taxon>Pentapetalae</taxon>
        <taxon>Caryophyllales</taxon>
        <taxon>Caryophyllaceae</taxon>
        <taxon>Caryophylleae</taxon>
        <taxon>Saponaria</taxon>
    </lineage>
</organism>
<gene>
    <name evidence="2" type="ORF">RND81_10G241000</name>
</gene>
<dbReference type="AlphaFoldDB" id="A0AAW1I5W6"/>
<dbReference type="PANTHER" id="PTHR47850:SF1">
    <property type="entry name" value="F-BOX_KELCH-REPEAT PROTEIN OR23"/>
    <property type="match status" value="1"/>
</dbReference>
<dbReference type="Pfam" id="PF00646">
    <property type="entry name" value="F-box"/>
    <property type="match status" value="1"/>
</dbReference>
<dbReference type="InterPro" id="IPR015915">
    <property type="entry name" value="Kelch-typ_b-propeller"/>
</dbReference>
<dbReference type="InterPro" id="IPR001810">
    <property type="entry name" value="F-box_dom"/>
</dbReference>
<dbReference type="SUPFAM" id="SSF81383">
    <property type="entry name" value="F-box domain"/>
    <property type="match status" value="1"/>
</dbReference>
<dbReference type="Gene3D" id="2.120.10.80">
    <property type="entry name" value="Kelch-type beta propeller"/>
    <property type="match status" value="1"/>
</dbReference>
<dbReference type="EMBL" id="JBDFQZ010000010">
    <property type="protein sequence ID" value="KAK9684900.1"/>
    <property type="molecule type" value="Genomic_DNA"/>
</dbReference>
<dbReference type="Proteomes" id="UP001443914">
    <property type="component" value="Unassembled WGS sequence"/>
</dbReference>
<feature type="domain" description="F-box" evidence="1">
    <location>
        <begin position="17"/>
        <end position="55"/>
    </location>
</feature>